<keyword evidence="3" id="KW-1185">Reference proteome</keyword>
<dbReference type="EMBL" id="AM743169">
    <property type="protein sequence ID" value="CAQ47555.1"/>
    <property type="molecule type" value="Genomic_DNA"/>
</dbReference>
<reference evidence="2 3" key="1">
    <citation type="journal article" date="2008" name="Genome Biol.">
        <title>The complete genome, comparative and functional analysis of Stenotrophomonas maltophilia reveals an organism heavily shielded by drug resistance determinants.</title>
        <authorList>
            <person name="Crossman L.C."/>
            <person name="Gould V.C."/>
            <person name="Dow J.M."/>
            <person name="Vernikos G.S."/>
            <person name="Okazaki A."/>
            <person name="Sebaihia M."/>
            <person name="Saunders D."/>
            <person name="Arrowsmith C."/>
            <person name="Carver T."/>
            <person name="Peters N."/>
            <person name="Adlem E."/>
            <person name="Kerhornou A."/>
            <person name="Lord A."/>
            <person name="Murphy L."/>
            <person name="Seeger K."/>
            <person name="Squares R."/>
            <person name="Rutter S."/>
            <person name="Quail M.A."/>
            <person name="Rajandream M.A."/>
            <person name="Harris D."/>
            <person name="Churcher C."/>
            <person name="Bentley S.D."/>
            <person name="Parkhill J."/>
            <person name="Thomson N.R."/>
            <person name="Avison M.B."/>
        </authorList>
    </citation>
    <scope>NUCLEOTIDE SEQUENCE [LARGE SCALE GENOMIC DNA]</scope>
    <source>
        <strain evidence="2 3">K279a</strain>
    </source>
</reference>
<sequence length="187" mass="20051">MRETPPGAGFFFLECVRSAYSSAEPSHARLLFAMTYPADLLNRCRLLAAPCDATGLRIVEPFAAIHRRRRPSPGRSPSGSTIQVPSFECCAQTVSQSPIEATTFSSTQSSAGAQHTVVGGLSAATAGNPRSSRNSRHSGEPKGFWPGGAQPYKTLQGESCGRPYDRVEAPGRLSQQEAEEVRRIVGE</sequence>
<evidence type="ECO:0000256" key="1">
    <source>
        <dbReference type="SAM" id="MobiDB-lite"/>
    </source>
</evidence>
<dbReference type="HOGENOM" id="CLU_1446909_0_0_6"/>
<dbReference type="EnsemblBacteria" id="CAQ47555">
    <property type="protein sequence ID" value="CAQ47555"/>
    <property type="gene ID" value="Smlt4164"/>
</dbReference>
<gene>
    <name evidence="2" type="ordered locus">Smlt4164</name>
</gene>
<dbReference type="AlphaFoldDB" id="B2FIQ0"/>
<evidence type="ECO:0000313" key="3">
    <source>
        <dbReference type="Proteomes" id="UP000008840"/>
    </source>
</evidence>
<dbReference type="KEGG" id="sml:Smlt4164"/>
<feature type="region of interest" description="Disordered" evidence="1">
    <location>
        <begin position="122"/>
        <end position="187"/>
    </location>
</feature>
<organism evidence="2 3">
    <name type="scientific">Stenotrophomonas maltophilia (strain K279a)</name>
    <dbReference type="NCBI Taxonomy" id="522373"/>
    <lineage>
        <taxon>Bacteria</taxon>
        <taxon>Pseudomonadati</taxon>
        <taxon>Pseudomonadota</taxon>
        <taxon>Gammaproteobacteria</taxon>
        <taxon>Lysobacterales</taxon>
        <taxon>Lysobacteraceae</taxon>
        <taxon>Stenotrophomonas</taxon>
        <taxon>Stenotrophomonas maltophilia group</taxon>
    </lineage>
</organism>
<evidence type="ECO:0000313" key="2">
    <source>
        <dbReference type="EMBL" id="CAQ47555.1"/>
    </source>
</evidence>
<dbReference type="Proteomes" id="UP000008840">
    <property type="component" value="Chromosome"/>
</dbReference>
<proteinExistence type="predicted"/>
<name>B2FIQ0_STRMK</name>
<protein>
    <submittedName>
        <fullName evidence="2">Uncharacterized protein</fullName>
    </submittedName>
</protein>
<accession>B2FIQ0</accession>